<accession>A0ACB8AW32</accession>
<proteinExistence type="predicted"/>
<evidence type="ECO:0000313" key="2">
    <source>
        <dbReference type="Proteomes" id="UP000790709"/>
    </source>
</evidence>
<reference evidence="1" key="1">
    <citation type="journal article" date="2021" name="New Phytol.">
        <title>Evolutionary innovations through gain and loss of genes in the ectomycorrhizal Boletales.</title>
        <authorList>
            <person name="Wu G."/>
            <person name="Miyauchi S."/>
            <person name="Morin E."/>
            <person name="Kuo A."/>
            <person name="Drula E."/>
            <person name="Varga T."/>
            <person name="Kohler A."/>
            <person name="Feng B."/>
            <person name="Cao Y."/>
            <person name="Lipzen A."/>
            <person name="Daum C."/>
            <person name="Hundley H."/>
            <person name="Pangilinan J."/>
            <person name="Johnson J."/>
            <person name="Barry K."/>
            <person name="LaButti K."/>
            <person name="Ng V."/>
            <person name="Ahrendt S."/>
            <person name="Min B."/>
            <person name="Choi I.G."/>
            <person name="Park H."/>
            <person name="Plett J.M."/>
            <person name="Magnuson J."/>
            <person name="Spatafora J.W."/>
            <person name="Nagy L.G."/>
            <person name="Henrissat B."/>
            <person name="Grigoriev I.V."/>
            <person name="Yang Z.L."/>
            <person name="Xu J."/>
            <person name="Martin F.M."/>
        </authorList>
    </citation>
    <scope>NUCLEOTIDE SEQUENCE</scope>
    <source>
        <strain evidence="1">KUC20120723A-06</strain>
    </source>
</reference>
<sequence length="208" mass="21554">MEGIGSDEERAPSPPHRNGVGASPTHKVRFSPSAASGSTLSSSPPTVLPRTSINPGAVPPVPPPPHPVIPNIPSLGSSPPSGSPPRTRGRKASVSSQEREYLPHGFVPHGPPTGPPLPPPPTGAPMPPPPPPGPPMPPSPPHRQPHHSPINYHPAPPPHSSPPPPFQLTPSIIAKAQKHCRFAISSLDYEDAEQARKELRAALAALGG</sequence>
<evidence type="ECO:0000313" key="1">
    <source>
        <dbReference type="EMBL" id="KAH7917715.1"/>
    </source>
</evidence>
<comment type="caution">
    <text evidence="1">The sequence shown here is derived from an EMBL/GenBank/DDBJ whole genome shotgun (WGS) entry which is preliminary data.</text>
</comment>
<name>A0ACB8AW32_9AGAM</name>
<dbReference type="EMBL" id="MU266959">
    <property type="protein sequence ID" value="KAH7917715.1"/>
    <property type="molecule type" value="Genomic_DNA"/>
</dbReference>
<organism evidence="1 2">
    <name type="scientific">Leucogyrophana mollusca</name>
    <dbReference type="NCBI Taxonomy" id="85980"/>
    <lineage>
        <taxon>Eukaryota</taxon>
        <taxon>Fungi</taxon>
        <taxon>Dikarya</taxon>
        <taxon>Basidiomycota</taxon>
        <taxon>Agaricomycotina</taxon>
        <taxon>Agaricomycetes</taxon>
        <taxon>Agaricomycetidae</taxon>
        <taxon>Boletales</taxon>
        <taxon>Boletales incertae sedis</taxon>
        <taxon>Leucogyrophana</taxon>
    </lineage>
</organism>
<gene>
    <name evidence="1" type="ORF">BV22DRAFT_931776</name>
</gene>
<keyword evidence="2" id="KW-1185">Reference proteome</keyword>
<dbReference type="Proteomes" id="UP000790709">
    <property type="component" value="Unassembled WGS sequence"/>
</dbReference>
<protein>
    <submittedName>
        <fullName evidence="1">Uncharacterized protein</fullName>
    </submittedName>
</protein>